<sequence>MDEEMDVSPSYFDPEDLTIRERFRRYRKRLSNISPHKEVSPSTINESRILYDGQGFHSPTNAALLLENFQEEAKSLVGDCLEATPLKESSASKRRLSIDSQEISVVSLGPDSVRHSLKACKHENDPLSNSGDTTYNFFASLMDSSIQGLMSIPDLILRFESSCRIVSESIRYGSNTQHRFIEDKLMRQKAQFLVDEAASWSLLWYLMWMAYPLLVFITLKEFPPTSHLEACQFVSEDHTAQLCLRIVEWLEGLASKALDLESKIRGSHVGTYLPCSGVWHNTQRSLKKGISNTNAIHHLDFDAPTREHAHQLPDDRKQDESLLEDAWTLIKAGRMKEACDLCRSAGQPWRAATLCPFGGLEHFPSIDALVRNGKNRTLQAIELESGIGHQWRLWKWASYCASEKIAEVDGGKYEAAVYAVQCGNLKRVLPICPDWEQFSALRLSICLQSACWAMAKSWLDVQVDLELTRSHGKMDISKSIMDTVDGNPGQSDRTSQVCDGPESWPLPVLSQQPRQISVLLQKLHSGDMVDENVNRGCKEQQRQIQRSKTLLWPGFGFGLGREFWHMFLIATETKMVSLLVFNYVEPCGIINLSSTLSVVGAHQSVQLLPHQSILTPGLLDSLMILMLGDIPRLLDLIWSWIAPSEEDQDVFRPHGDPQMIRFGAHLVLVLRFLLAEEMKDIFREKIMNVGDLILHM</sequence>
<keyword evidence="5 7" id="KW-0906">Nuclear pore complex</keyword>
<dbReference type="GO" id="GO:0017056">
    <property type="term" value="F:structural constituent of nuclear pore"/>
    <property type="evidence" value="ECO:0007669"/>
    <property type="project" value="UniProtKB-UniRule"/>
</dbReference>
<dbReference type="EnsemblPlants" id="MELO3C024334.2.1">
    <property type="protein sequence ID" value="MELO3C024334.2.1"/>
    <property type="gene ID" value="MELO3C024334.2"/>
</dbReference>
<evidence type="ECO:0000256" key="1">
    <source>
        <dbReference type="ARBA" id="ARBA00022448"/>
    </source>
</evidence>
<keyword evidence="4 7" id="KW-0811">Translocation</keyword>
<organism evidence="8">
    <name type="scientific">Cucumis melo</name>
    <name type="common">Muskmelon</name>
    <dbReference type="NCBI Taxonomy" id="3656"/>
    <lineage>
        <taxon>Eukaryota</taxon>
        <taxon>Viridiplantae</taxon>
        <taxon>Streptophyta</taxon>
        <taxon>Embryophyta</taxon>
        <taxon>Tracheophyta</taxon>
        <taxon>Spermatophyta</taxon>
        <taxon>Magnoliopsida</taxon>
        <taxon>eudicotyledons</taxon>
        <taxon>Gunneridae</taxon>
        <taxon>Pentapetalae</taxon>
        <taxon>rosids</taxon>
        <taxon>fabids</taxon>
        <taxon>Cucurbitales</taxon>
        <taxon>Cucurbitaceae</taxon>
        <taxon>Benincaseae</taxon>
        <taxon>Cucumis</taxon>
    </lineage>
</organism>
<dbReference type="Pfam" id="PF04121">
    <property type="entry name" value="Nup84_Nup100"/>
    <property type="match status" value="1"/>
</dbReference>
<keyword evidence="7" id="KW-0472">Membrane</keyword>
<evidence type="ECO:0000256" key="7">
    <source>
        <dbReference type="RuleBase" id="RU365072"/>
    </source>
</evidence>
<comment type="function">
    <text evidence="7">Functions as a component of the nuclear pore complex (NPC).</text>
</comment>
<comment type="subunit">
    <text evidence="7">Part of the nuclear pore complex (NPC).</text>
</comment>
<name>A0A9I9DVA7_CUCME</name>
<dbReference type="Gramene" id="MELO3C024334.2.1">
    <property type="protein sequence ID" value="MELO3C024334.2.1"/>
    <property type="gene ID" value="MELO3C024334.2"/>
</dbReference>
<reference evidence="8" key="1">
    <citation type="submission" date="2023-03" db="UniProtKB">
        <authorList>
            <consortium name="EnsemblPlants"/>
        </authorList>
    </citation>
    <scope>IDENTIFICATION</scope>
</reference>
<dbReference type="PANTHER" id="PTHR13003:SF2">
    <property type="entry name" value="NUCLEAR PORE COMPLEX PROTEIN NUP107"/>
    <property type="match status" value="1"/>
</dbReference>
<proteinExistence type="inferred from homology"/>
<accession>A0A9I9DVA7</accession>
<evidence type="ECO:0000256" key="3">
    <source>
        <dbReference type="ARBA" id="ARBA00022927"/>
    </source>
</evidence>
<dbReference type="AlphaFoldDB" id="A0A9I9DVA7"/>
<evidence type="ECO:0000256" key="4">
    <source>
        <dbReference type="ARBA" id="ARBA00023010"/>
    </source>
</evidence>
<evidence type="ECO:0000256" key="5">
    <source>
        <dbReference type="ARBA" id="ARBA00023132"/>
    </source>
</evidence>
<dbReference type="PANTHER" id="PTHR13003">
    <property type="entry name" value="NUP107-RELATED"/>
    <property type="match status" value="1"/>
</dbReference>
<dbReference type="GO" id="GO:0006406">
    <property type="term" value="P:mRNA export from nucleus"/>
    <property type="evidence" value="ECO:0007669"/>
    <property type="project" value="TreeGrafter"/>
</dbReference>
<evidence type="ECO:0000313" key="8">
    <source>
        <dbReference type="EnsemblPlants" id="MELO3C024334.2.1"/>
    </source>
</evidence>
<protein>
    <recommendedName>
        <fullName evidence="7">Nuclear pore complex protein</fullName>
    </recommendedName>
</protein>
<dbReference type="GO" id="GO:0031080">
    <property type="term" value="C:nuclear pore outer ring"/>
    <property type="evidence" value="ECO:0007669"/>
    <property type="project" value="TreeGrafter"/>
</dbReference>
<comment type="subcellular location">
    <subcellularLocation>
        <location evidence="7">Nucleus</location>
        <location evidence="7">Nuclear pore complex</location>
    </subcellularLocation>
    <subcellularLocation>
        <location evidence="7">Nucleus membrane</location>
    </subcellularLocation>
</comment>
<keyword evidence="1 7" id="KW-0813">Transport</keyword>
<dbReference type="Gene3D" id="1.10.3450.20">
    <property type="match status" value="1"/>
</dbReference>
<evidence type="ECO:0000256" key="2">
    <source>
        <dbReference type="ARBA" id="ARBA00022816"/>
    </source>
</evidence>
<evidence type="ECO:0000256" key="6">
    <source>
        <dbReference type="ARBA" id="ARBA00023242"/>
    </source>
</evidence>
<dbReference type="GO" id="GO:0000973">
    <property type="term" value="P:post-transcriptional tethering of RNA polymerase II gene DNA at nuclear periphery"/>
    <property type="evidence" value="ECO:0007669"/>
    <property type="project" value="TreeGrafter"/>
</dbReference>
<comment type="similarity">
    <text evidence="7">Belongs to the nucleoporin Nup84/Nup107 family.</text>
</comment>
<keyword evidence="6 7" id="KW-0539">Nucleus</keyword>
<dbReference type="InterPro" id="IPR007252">
    <property type="entry name" value="Nup84/Nup107"/>
</dbReference>
<keyword evidence="2" id="KW-0509">mRNA transport</keyword>
<dbReference type="GO" id="GO:0031965">
    <property type="term" value="C:nuclear membrane"/>
    <property type="evidence" value="ECO:0007669"/>
    <property type="project" value="UniProtKB-SubCell"/>
</dbReference>
<keyword evidence="3" id="KW-0653">Protein transport</keyword>
<dbReference type="GO" id="GO:0006606">
    <property type="term" value="P:protein import into nucleus"/>
    <property type="evidence" value="ECO:0007669"/>
    <property type="project" value="TreeGrafter"/>
</dbReference>